<dbReference type="EMBL" id="MKHE01000013">
    <property type="protein sequence ID" value="OWK08758.1"/>
    <property type="molecule type" value="Genomic_DNA"/>
</dbReference>
<proteinExistence type="predicted"/>
<dbReference type="Pfam" id="PF00989">
    <property type="entry name" value="PAS"/>
    <property type="match status" value="1"/>
</dbReference>
<organism evidence="9 10">
    <name type="scientific">Cervus elaphus hippelaphus</name>
    <name type="common">European red deer</name>
    <dbReference type="NCBI Taxonomy" id="46360"/>
    <lineage>
        <taxon>Eukaryota</taxon>
        <taxon>Metazoa</taxon>
        <taxon>Chordata</taxon>
        <taxon>Craniata</taxon>
        <taxon>Vertebrata</taxon>
        <taxon>Euteleostomi</taxon>
        <taxon>Mammalia</taxon>
        <taxon>Eutheria</taxon>
        <taxon>Laurasiatheria</taxon>
        <taxon>Artiodactyla</taxon>
        <taxon>Ruminantia</taxon>
        <taxon>Pecora</taxon>
        <taxon>Cervidae</taxon>
        <taxon>Cervinae</taxon>
        <taxon>Cervus</taxon>
    </lineage>
</organism>
<dbReference type="OrthoDB" id="71302at2759"/>
<accession>A0A212CRY0</accession>
<dbReference type="InterPro" id="IPR050933">
    <property type="entry name" value="Circadian_TF"/>
</dbReference>
<evidence type="ECO:0000313" key="9">
    <source>
        <dbReference type="EMBL" id="OWK08758.1"/>
    </source>
</evidence>
<dbReference type="AlphaFoldDB" id="A0A212CRY0"/>
<evidence type="ECO:0000256" key="2">
    <source>
        <dbReference type="ARBA" id="ARBA00022737"/>
    </source>
</evidence>
<dbReference type="Gene3D" id="4.10.280.10">
    <property type="entry name" value="Helix-loop-helix DNA-binding domain"/>
    <property type="match status" value="1"/>
</dbReference>
<evidence type="ECO:0000259" key="8">
    <source>
        <dbReference type="PROSITE" id="PS50888"/>
    </source>
</evidence>
<dbReference type="GO" id="GO:0005667">
    <property type="term" value="C:transcription regulator complex"/>
    <property type="evidence" value="ECO:0007669"/>
    <property type="project" value="InterPro"/>
</dbReference>
<feature type="domain" description="PAS" evidence="7">
    <location>
        <begin position="145"/>
        <end position="218"/>
    </location>
</feature>
<dbReference type="CDD" id="cd00130">
    <property type="entry name" value="PAS"/>
    <property type="match status" value="1"/>
</dbReference>
<evidence type="ECO:0000259" key="7">
    <source>
        <dbReference type="PROSITE" id="PS50112"/>
    </source>
</evidence>
<keyword evidence="4" id="KW-0238">DNA-binding</keyword>
<dbReference type="InterPro" id="IPR035965">
    <property type="entry name" value="PAS-like_dom_sf"/>
</dbReference>
<keyword evidence="10" id="KW-1185">Reference proteome</keyword>
<dbReference type="GO" id="GO:0005634">
    <property type="term" value="C:nucleus"/>
    <property type="evidence" value="ECO:0007669"/>
    <property type="project" value="UniProtKB-SubCell"/>
</dbReference>
<dbReference type="SUPFAM" id="SSF55785">
    <property type="entry name" value="PYP-like sensor domain (PAS domain)"/>
    <property type="match status" value="1"/>
</dbReference>
<dbReference type="InterPro" id="IPR000014">
    <property type="entry name" value="PAS"/>
</dbReference>
<dbReference type="GO" id="GO:0003677">
    <property type="term" value="F:DNA binding"/>
    <property type="evidence" value="ECO:0007669"/>
    <property type="project" value="UniProtKB-KW"/>
</dbReference>
<dbReference type="PRINTS" id="PR00785">
    <property type="entry name" value="NCTRNSLOCATR"/>
</dbReference>
<dbReference type="Proteomes" id="UP000242450">
    <property type="component" value="Chromosome 13"/>
</dbReference>
<name>A0A212CRY0_CEREH</name>
<dbReference type="SMART" id="SM00091">
    <property type="entry name" value="PAS"/>
    <property type="match status" value="1"/>
</dbReference>
<protein>
    <recommendedName>
        <fullName evidence="11">ARNT2</fullName>
    </recommendedName>
</protein>
<reference evidence="9 10" key="1">
    <citation type="journal article" date="2018" name="Mol. Genet. Genomics">
        <title>The red deer Cervus elaphus genome CerEla1.0: sequencing, annotating, genes, and chromosomes.</title>
        <authorList>
            <person name="Bana N.A."/>
            <person name="Nyiri A."/>
            <person name="Nagy J."/>
            <person name="Frank K."/>
            <person name="Nagy T."/>
            <person name="Steger V."/>
            <person name="Schiller M."/>
            <person name="Lakatos P."/>
            <person name="Sugar L."/>
            <person name="Horn P."/>
            <person name="Barta E."/>
            <person name="Orosz L."/>
        </authorList>
    </citation>
    <scope>NUCLEOTIDE SEQUENCE [LARGE SCALE GENOMIC DNA]</scope>
    <source>
        <strain evidence="9">Hungarian</strain>
    </source>
</reference>
<dbReference type="SMART" id="SM00353">
    <property type="entry name" value="HLH"/>
    <property type="match status" value="1"/>
</dbReference>
<comment type="caution">
    <text evidence="9">The sequence shown here is derived from an EMBL/GenBank/DDBJ whole genome shotgun (WGS) entry which is preliminary data.</text>
</comment>
<evidence type="ECO:0000256" key="1">
    <source>
        <dbReference type="ARBA" id="ARBA00004123"/>
    </source>
</evidence>
<gene>
    <name evidence="9" type="ORF">Celaphus_00015271</name>
</gene>
<dbReference type="PANTHER" id="PTHR23042">
    <property type="entry name" value="CIRCADIAN PROTEIN CLOCK/ARNT/BMAL/PAS"/>
    <property type="match status" value="1"/>
</dbReference>
<keyword evidence="5" id="KW-0804">Transcription</keyword>
<comment type="subcellular location">
    <subcellularLocation>
        <location evidence="1">Nucleus</location>
    </subcellularLocation>
</comment>
<dbReference type="CDD" id="cd18947">
    <property type="entry name" value="bHLH-PAS_ARNT"/>
    <property type="match status" value="1"/>
</dbReference>
<sequence>MLHPPDAELAEKREAACSRSSSSLLLASVAMFLGQAVGPLVLAEGSRLMLCCVPSDSKPWSDPSLFPHPGLVLSGRENHSEIERRRRNKMTQYITELSDMVPTCSALARKPDKLTILRMAVSHMKSMRGTGNKSTDGAYKPSFLTEQELKHLILEAADGFLFVVAAETGRVIYVSDSVTPVLNQPQSEWFGSTLYEQVHPDDVEKLREQLCTSENSMT</sequence>
<evidence type="ECO:0000256" key="4">
    <source>
        <dbReference type="ARBA" id="ARBA00023125"/>
    </source>
</evidence>
<dbReference type="SUPFAM" id="SSF47459">
    <property type="entry name" value="HLH, helix-loop-helix DNA-binding domain"/>
    <property type="match status" value="1"/>
</dbReference>
<evidence type="ECO:0000256" key="5">
    <source>
        <dbReference type="ARBA" id="ARBA00023163"/>
    </source>
</evidence>
<dbReference type="FunFam" id="4.10.280.10:FF:000011">
    <property type="entry name" value="Aryl hydrocarbon receptor nuclear translocator 2"/>
    <property type="match status" value="1"/>
</dbReference>
<evidence type="ECO:0008006" key="11">
    <source>
        <dbReference type="Google" id="ProtNLM"/>
    </source>
</evidence>
<feature type="domain" description="BHLH" evidence="8">
    <location>
        <begin position="74"/>
        <end position="127"/>
    </location>
</feature>
<dbReference type="InterPro" id="IPR001067">
    <property type="entry name" value="Nuc_translocat"/>
</dbReference>
<dbReference type="InterPro" id="IPR011598">
    <property type="entry name" value="bHLH_dom"/>
</dbReference>
<dbReference type="InterPro" id="IPR036638">
    <property type="entry name" value="HLH_DNA-bd_sf"/>
</dbReference>
<dbReference type="Pfam" id="PF00010">
    <property type="entry name" value="HLH"/>
    <property type="match status" value="1"/>
</dbReference>
<evidence type="ECO:0000256" key="6">
    <source>
        <dbReference type="ARBA" id="ARBA00023242"/>
    </source>
</evidence>
<dbReference type="InterPro" id="IPR013767">
    <property type="entry name" value="PAS_fold"/>
</dbReference>
<dbReference type="GO" id="GO:0003700">
    <property type="term" value="F:DNA-binding transcription factor activity"/>
    <property type="evidence" value="ECO:0007669"/>
    <property type="project" value="InterPro"/>
</dbReference>
<evidence type="ECO:0000256" key="3">
    <source>
        <dbReference type="ARBA" id="ARBA00023015"/>
    </source>
</evidence>
<dbReference type="PROSITE" id="PS50112">
    <property type="entry name" value="PAS"/>
    <property type="match status" value="1"/>
</dbReference>
<evidence type="ECO:0000313" key="10">
    <source>
        <dbReference type="Proteomes" id="UP000242450"/>
    </source>
</evidence>
<dbReference type="GO" id="GO:0005737">
    <property type="term" value="C:cytoplasm"/>
    <property type="evidence" value="ECO:0007669"/>
    <property type="project" value="InterPro"/>
</dbReference>
<dbReference type="PROSITE" id="PS50888">
    <property type="entry name" value="BHLH"/>
    <property type="match status" value="1"/>
</dbReference>
<keyword evidence="6" id="KW-0539">Nucleus</keyword>
<dbReference type="GO" id="GO:0046983">
    <property type="term" value="F:protein dimerization activity"/>
    <property type="evidence" value="ECO:0007669"/>
    <property type="project" value="InterPro"/>
</dbReference>
<dbReference type="Gene3D" id="3.30.450.20">
    <property type="entry name" value="PAS domain"/>
    <property type="match status" value="1"/>
</dbReference>
<keyword evidence="2" id="KW-0677">Repeat</keyword>
<keyword evidence="3" id="KW-0805">Transcription regulation</keyword>
<feature type="non-terminal residue" evidence="9">
    <location>
        <position position="218"/>
    </location>
</feature>